<feature type="compositionally biased region" description="Basic residues" evidence="1">
    <location>
        <begin position="955"/>
        <end position="964"/>
    </location>
</feature>
<dbReference type="PANTHER" id="PTHR15319">
    <property type="entry name" value="TATA BOX-BINDING PROTEIN ASSOCIATED FACTOR RNA POLYMERASE I SUBUNIT C"/>
    <property type="match status" value="1"/>
</dbReference>
<dbReference type="Proteomes" id="UP000823561">
    <property type="component" value="Chromosome 12"/>
</dbReference>
<evidence type="ECO:0000259" key="2">
    <source>
        <dbReference type="Pfam" id="PF20641"/>
    </source>
</evidence>
<feature type="region of interest" description="Disordered" evidence="1">
    <location>
        <begin position="880"/>
        <end position="899"/>
    </location>
</feature>
<protein>
    <recommendedName>
        <fullName evidence="6">TATA box-binding protein-associated factor RNA polymerase I subunit C</fullName>
    </recommendedName>
</protein>
<dbReference type="Pfam" id="PF20641">
    <property type="entry name" value="TAF1C_beta-prop"/>
    <property type="match status" value="1"/>
</dbReference>
<name>A0AAV6GDT2_9TELE</name>
<feature type="compositionally biased region" description="Polar residues" evidence="1">
    <location>
        <begin position="796"/>
        <end position="808"/>
    </location>
</feature>
<feature type="domain" description="TAF1C helical bundle" evidence="3">
    <location>
        <begin position="504"/>
        <end position="773"/>
    </location>
</feature>
<feature type="compositionally biased region" description="Basic and acidic residues" evidence="1">
    <location>
        <begin position="550"/>
        <end position="565"/>
    </location>
</feature>
<dbReference type="GO" id="GO:0001650">
    <property type="term" value="C:fibrillar center"/>
    <property type="evidence" value="ECO:0007669"/>
    <property type="project" value="TreeGrafter"/>
</dbReference>
<dbReference type="InterPro" id="IPR049090">
    <property type="entry name" value="TAF1C_HB"/>
</dbReference>
<feature type="compositionally biased region" description="Low complexity" evidence="1">
    <location>
        <begin position="929"/>
        <end position="940"/>
    </location>
</feature>
<proteinExistence type="predicted"/>
<accession>A0AAV6GDT2</accession>
<dbReference type="Pfam" id="PF20642">
    <property type="entry name" value="TAF1C_HB"/>
    <property type="match status" value="1"/>
</dbReference>
<feature type="region of interest" description="Disordered" evidence="1">
    <location>
        <begin position="842"/>
        <end position="874"/>
    </location>
</feature>
<comment type="caution">
    <text evidence="4">The sequence shown here is derived from an EMBL/GenBank/DDBJ whole genome shotgun (WGS) entry which is preliminary data.</text>
</comment>
<sequence>MNCVFTNIIMDNVNDFPCQLFSCFFNDGPPDAKRGGNVGGWRFYNHVIGREDHRSVQWQAQNEVKGERWLATQPLVLPLLPPNEAHIYSSGLHAKTEPMDFLKHMQNFYQDHSTYAFQSMGHLLLESFYPEKRHRQTYEFLRWRRTVLRDLKYTACPVSTTRMRTQCYDNVFGHDLHDIPPPLLAELLHEELIQTDPQEVCLIYPSNPGLQTLNFHKVELKSSRAESPQLQLRGQPIAFDLTGPIRQVSTGTLQEAVYVGVRSDHFCGAWLVGDSTKPRALEVIQTKEPATCLVVSPHVSKELLVASESGAVYLWTVGKGLTKVREEDSNLYFNAKSAWRWCEFSAHPRVMVYTDRTGADLTDFRTSENQSYTLFRIGKVSEAKRGERVIMSRYLSEVHAYHHLVTTQYSAYIMDERMPSVPMLKWDHFMESPPMFAHVLPGTSPRRNNQLLLGSQKTQELMMLQYSGGREEACAARGPHHKLLSPSETLPHLPVRLPHKNQTAQERLSLPAAGLTAIQSSQHLCVLQLTAAGDVFYQTLGLCSEGPAEDSSRSSERHEAEEGGDRWQPPVSSDCSDEDSEPSQRRSPGGFEVVANVSAEHLSTYELENECGQQLTQSLGSSVQPPVMAASLPSTRLQLNKEVLREWNEWLSGLDSLPAPKSHFSHCTKHTRDMGVYVDLQSDPLKEPRCQSVQQDLRRSMSRGQILVHSSTHLPPLTITPVPGVLEPSEWTDDLSQRLSEAWQGRWRQWWEDKLGLNREQKREALRQKRRQEKAKGRRRVSLARSFTSSVSYQSDSEFSGISSQNLGSDWDEDVTSRPGSSKSGALSPELTITSNLSLGKPLFQSTQSSEPLPVNTPHLSAAAQESPLVESSEFPPLLLSAEPSRPSMLGSAQKRPKRTEQDILQSLFSSQEASQALLEESSLSMMAPSSQLSSFSSSQRPPQIRASLSQASLPKKKKTRMGF</sequence>
<feature type="region of interest" description="Disordered" evidence="1">
    <location>
        <begin position="929"/>
        <end position="964"/>
    </location>
</feature>
<dbReference type="InterPro" id="IPR049087">
    <property type="entry name" value="TAF1C_beta-prop"/>
</dbReference>
<keyword evidence="5" id="KW-1185">Reference proteome</keyword>
<evidence type="ECO:0000313" key="4">
    <source>
        <dbReference type="EMBL" id="KAG5272026.1"/>
    </source>
</evidence>
<feature type="region of interest" description="Disordered" evidence="1">
    <location>
        <begin position="546"/>
        <end position="589"/>
    </location>
</feature>
<organism evidence="4 5">
    <name type="scientific">Alosa alosa</name>
    <name type="common">allis shad</name>
    <dbReference type="NCBI Taxonomy" id="278164"/>
    <lineage>
        <taxon>Eukaryota</taxon>
        <taxon>Metazoa</taxon>
        <taxon>Chordata</taxon>
        <taxon>Craniata</taxon>
        <taxon>Vertebrata</taxon>
        <taxon>Euteleostomi</taxon>
        <taxon>Actinopterygii</taxon>
        <taxon>Neopterygii</taxon>
        <taxon>Teleostei</taxon>
        <taxon>Clupei</taxon>
        <taxon>Clupeiformes</taxon>
        <taxon>Clupeoidei</taxon>
        <taxon>Clupeidae</taxon>
        <taxon>Alosa</taxon>
    </lineage>
</organism>
<feature type="compositionally biased region" description="Polar residues" evidence="1">
    <location>
        <begin position="842"/>
        <end position="851"/>
    </location>
</feature>
<evidence type="ECO:0000259" key="3">
    <source>
        <dbReference type="Pfam" id="PF20642"/>
    </source>
</evidence>
<dbReference type="PANTHER" id="PTHR15319:SF1">
    <property type="entry name" value="TATA BOX-BINDING PROTEIN-ASSOCIATED FACTOR RNA POLYMERASE I SUBUNIT C"/>
    <property type="match status" value="1"/>
</dbReference>
<dbReference type="AlphaFoldDB" id="A0AAV6GDT2"/>
<evidence type="ECO:0000256" key="1">
    <source>
        <dbReference type="SAM" id="MobiDB-lite"/>
    </source>
</evidence>
<gene>
    <name evidence="4" type="ORF">AALO_G00160820</name>
</gene>
<feature type="domain" description="TAF1C beta-propeller" evidence="2">
    <location>
        <begin position="259"/>
        <end position="396"/>
    </location>
</feature>
<dbReference type="InterPro" id="IPR038801">
    <property type="entry name" value="TAF1C"/>
</dbReference>
<feature type="region of interest" description="Disordered" evidence="1">
    <location>
        <begin position="796"/>
        <end position="829"/>
    </location>
</feature>
<feature type="compositionally biased region" description="Polar residues" evidence="1">
    <location>
        <begin position="818"/>
        <end position="829"/>
    </location>
</feature>
<dbReference type="GO" id="GO:0001164">
    <property type="term" value="F:RNA polymerase I core promoter sequence-specific DNA binding"/>
    <property type="evidence" value="ECO:0007669"/>
    <property type="project" value="TreeGrafter"/>
</dbReference>
<evidence type="ECO:0000313" key="5">
    <source>
        <dbReference type="Proteomes" id="UP000823561"/>
    </source>
</evidence>
<evidence type="ECO:0008006" key="6">
    <source>
        <dbReference type="Google" id="ProtNLM"/>
    </source>
</evidence>
<reference evidence="4" key="1">
    <citation type="submission" date="2020-10" db="EMBL/GenBank/DDBJ databases">
        <title>Chromosome-scale genome assembly of the Allis shad, Alosa alosa.</title>
        <authorList>
            <person name="Margot Z."/>
            <person name="Christophe K."/>
            <person name="Cabau C."/>
            <person name="Louis A."/>
            <person name="Berthelot C."/>
            <person name="Parey E."/>
            <person name="Roest Crollius H."/>
            <person name="Montfort J."/>
            <person name="Robinson-Rechavi M."/>
            <person name="Bucao C."/>
            <person name="Bouchez O."/>
            <person name="Gislard M."/>
            <person name="Lluch J."/>
            <person name="Milhes M."/>
            <person name="Lampietro C."/>
            <person name="Lopez Roques C."/>
            <person name="Donnadieu C."/>
            <person name="Braasch I."/>
            <person name="Desvignes T."/>
            <person name="Postlethwait J."/>
            <person name="Bobe J."/>
            <person name="Guiguen Y."/>
        </authorList>
    </citation>
    <scope>NUCLEOTIDE SEQUENCE</scope>
    <source>
        <strain evidence="4">M-15738</strain>
        <tissue evidence="4">Blood</tissue>
    </source>
</reference>
<dbReference type="EMBL" id="JADWDJ010000012">
    <property type="protein sequence ID" value="KAG5272026.1"/>
    <property type="molecule type" value="Genomic_DNA"/>
</dbReference>